<dbReference type="RefSeq" id="WP_142094014.1">
    <property type="nucleotide sequence ID" value="NZ_BAAAMD010000002.1"/>
</dbReference>
<dbReference type="InterPro" id="IPR043129">
    <property type="entry name" value="ATPase_NBD"/>
</dbReference>
<evidence type="ECO:0000313" key="3">
    <source>
        <dbReference type="Proteomes" id="UP000316196"/>
    </source>
</evidence>
<keyword evidence="3" id="KW-1185">Reference proteome</keyword>
<evidence type="ECO:0000256" key="1">
    <source>
        <dbReference type="ARBA" id="ARBA00006479"/>
    </source>
</evidence>
<dbReference type="PANTHER" id="PTHR18964:SF169">
    <property type="entry name" value="N-ACETYLMANNOSAMINE KINASE"/>
    <property type="match status" value="1"/>
</dbReference>
<dbReference type="GO" id="GO:0016301">
    <property type="term" value="F:kinase activity"/>
    <property type="evidence" value="ECO:0007669"/>
    <property type="project" value="UniProtKB-KW"/>
</dbReference>
<gene>
    <name evidence="2" type="ORF">FB460_2052</name>
</gene>
<evidence type="ECO:0000313" key="2">
    <source>
        <dbReference type="EMBL" id="TQL58198.1"/>
    </source>
</evidence>
<protein>
    <submittedName>
        <fullName evidence="2">Glucokinase</fullName>
    </submittedName>
</protein>
<dbReference type="OrthoDB" id="849313at2"/>
<keyword evidence="2" id="KW-0808">Transferase</keyword>
<dbReference type="Gene3D" id="3.30.420.40">
    <property type="match status" value="2"/>
</dbReference>
<proteinExistence type="inferred from homology"/>
<dbReference type="CDD" id="cd23763">
    <property type="entry name" value="ASKHA_ATPase_ROK"/>
    <property type="match status" value="1"/>
</dbReference>
<name>A0A542ZD01_9ACTN</name>
<dbReference type="Proteomes" id="UP000316196">
    <property type="component" value="Unassembled WGS sequence"/>
</dbReference>
<comment type="caution">
    <text evidence="2">The sequence shown here is derived from an EMBL/GenBank/DDBJ whole genome shotgun (WGS) entry which is preliminary data.</text>
</comment>
<sequence>MLTAVLELGGSHASAGLVGLSGATPALHDHRHTMLDTRQPLPELLADLDQACEALIVPGRPWVVAVPGPFDYANGIGGRHTDGKFNAFGGVDLRRLLTDRWKASSIRFCNDAHAFGVGAWSLYERPARLFAMTLGSGIGSAFIADGVPSDDPRLPSEIYREPTGDGRSLEGAYGPQAAVDRHNLGGPEQSVGSYKELAALARNDAAARELVVSHMVGLVDVITPWLEHFRPEMMVLGGSVCHAWDVFGASILERVRVNLGPGVAVRAVADTESVALVGGAVFGGPER</sequence>
<dbReference type="SUPFAM" id="SSF53067">
    <property type="entry name" value="Actin-like ATPase domain"/>
    <property type="match status" value="1"/>
</dbReference>
<dbReference type="InterPro" id="IPR000600">
    <property type="entry name" value="ROK"/>
</dbReference>
<dbReference type="EMBL" id="VFOR01000002">
    <property type="protein sequence ID" value="TQL58198.1"/>
    <property type="molecule type" value="Genomic_DNA"/>
</dbReference>
<accession>A0A542ZD01</accession>
<reference evidence="2 3" key="1">
    <citation type="submission" date="2019-06" db="EMBL/GenBank/DDBJ databases">
        <title>Sequencing the genomes of 1000 actinobacteria strains.</title>
        <authorList>
            <person name="Klenk H.-P."/>
        </authorList>
    </citation>
    <scope>NUCLEOTIDE SEQUENCE [LARGE SCALE GENOMIC DNA]</scope>
    <source>
        <strain evidence="2 3">DSM 8251</strain>
    </source>
</reference>
<comment type="similarity">
    <text evidence="1">Belongs to the ROK (NagC/XylR) family.</text>
</comment>
<organism evidence="2 3">
    <name type="scientific">Propioniferax innocua</name>
    <dbReference type="NCBI Taxonomy" id="1753"/>
    <lineage>
        <taxon>Bacteria</taxon>
        <taxon>Bacillati</taxon>
        <taxon>Actinomycetota</taxon>
        <taxon>Actinomycetes</taxon>
        <taxon>Propionibacteriales</taxon>
        <taxon>Propionibacteriaceae</taxon>
        <taxon>Propioniferax</taxon>
    </lineage>
</organism>
<keyword evidence="2" id="KW-0418">Kinase</keyword>
<dbReference type="AlphaFoldDB" id="A0A542ZD01"/>
<dbReference type="PANTHER" id="PTHR18964">
    <property type="entry name" value="ROK (REPRESSOR, ORF, KINASE) FAMILY"/>
    <property type="match status" value="1"/>
</dbReference>